<feature type="non-terminal residue" evidence="2">
    <location>
        <position position="201"/>
    </location>
</feature>
<dbReference type="EMBL" id="AGNL01004190">
    <property type="protein sequence ID" value="EJK73819.1"/>
    <property type="molecule type" value="Genomic_DNA"/>
</dbReference>
<feature type="region of interest" description="Disordered" evidence="1">
    <location>
        <begin position="103"/>
        <end position="127"/>
    </location>
</feature>
<feature type="compositionally biased region" description="Low complexity" evidence="1">
    <location>
        <begin position="14"/>
        <end position="28"/>
    </location>
</feature>
<evidence type="ECO:0000256" key="1">
    <source>
        <dbReference type="SAM" id="MobiDB-lite"/>
    </source>
</evidence>
<dbReference type="AlphaFoldDB" id="K0T9Q1"/>
<evidence type="ECO:0000313" key="2">
    <source>
        <dbReference type="EMBL" id="EJK73819.1"/>
    </source>
</evidence>
<sequence length="201" mass="22341">MRRIISASRCQSKAAAQQQGSRQRSAQATTPTDSADSDYVRARYDEAEAVPTRPIVFPRVSPGAADPHRVGGICAICRFCHVSFLEAPVPYLPKYFTAEHREDPRRHAAAAAAPHSHPPGDPDYAQNHTALRLRPNLELRGRGDASQEWAAGQLTEDVLVSRRNIKRLTPPTVSLFSRCKPNAVVQTDPRRETAPRQFRRS</sequence>
<keyword evidence="3" id="KW-1185">Reference proteome</keyword>
<accession>K0T9Q1</accession>
<evidence type="ECO:0000313" key="3">
    <source>
        <dbReference type="Proteomes" id="UP000266841"/>
    </source>
</evidence>
<gene>
    <name evidence="2" type="ORF">THAOC_04536</name>
</gene>
<comment type="caution">
    <text evidence="2">The sequence shown here is derived from an EMBL/GenBank/DDBJ whole genome shotgun (WGS) entry which is preliminary data.</text>
</comment>
<feature type="region of interest" description="Disordered" evidence="1">
    <location>
        <begin position="1"/>
        <end position="39"/>
    </location>
</feature>
<proteinExistence type="predicted"/>
<organism evidence="2 3">
    <name type="scientific">Thalassiosira oceanica</name>
    <name type="common">Marine diatom</name>
    <dbReference type="NCBI Taxonomy" id="159749"/>
    <lineage>
        <taxon>Eukaryota</taxon>
        <taxon>Sar</taxon>
        <taxon>Stramenopiles</taxon>
        <taxon>Ochrophyta</taxon>
        <taxon>Bacillariophyta</taxon>
        <taxon>Coscinodiscophyceae</taxon>
        <taxon>Thalassiosirophycidae</taxon>
        <taxon>Thalassiosirales</taxon>
        <taxon>Thalassiosiraceae</taxon>
        <taxon>Thalassiosira</taxon>
    </lineage>
</organism>
<reference evidence="2 3" key="1">
    <citation type="journal article" date="2012" name="Genome Biol.">
        <title>Genome and low-iron response of an oceanic diatom adapted to chronic iron limitation.</title>
        <authorList>
            <person name="Lommer M."/>
            <person name="Specht M."/>
            <person name="Roy A.S."/>
            <person name="Kraemer L."/>
            <person name="Andreson R."/>
            <person name="Gutowska M.A."/>
            <person name="Wolf J."/>
            <person name="Bergner S.V."/>
            <person name="Schilhabel M.B."/>
            <person name="Klostermeier U.C."/>
            <person name="Beiko R.G."/>
            <person name="Rosenstiel P."/>
            <person name="Hippler M."/>
            <person name="Laroche J."/>
        </authorList>
    </citation>
    <scope>NUCLEOTIDE SEQUENCE [LARGE SCALE GENOMIC DNA]</scope>
    <source>
        <strain evidence="2 3">CCMP1005</strain>
    </source>
</reference>
<name>K0T9Q1_THAOC</name>
<protein>
    <submittedName>
        <fullName evidence="2">Uncharacterized protein</fullName>
    </submittedName>
</protein>
<dbReference type="Proteomes" id="UP000266841">
    <property type="component" value="Unassembled WGS sequence"/>
</dbReference>